<reference evidence="2" key="1">
    <citation type="submission" date="2018-01" db="EMBL/GenBank/DDBJ databases">
        <title>An insight into the sialome of Amazonian anophelines.</title>
        <authorList>
            <person name="Ribeiro J.M."/>
            <person name="Scarpassa V."/>
            <person name="Calvo E."/>
        </authorList>
    </citation>
    <scope>NUCLEOTIDE SEQUENCE</scope>
</reference>
<keyword evidence="1" id="KW-1133">Transmembrane helix</keyword>
<proteinExistence type="predicted"/>
<organism evidence="2">
    <name type="scientific">Anopheles darlingi</name>
    <name type="common">Mosquito</name>
    <dbReference type="NCBI Taxonomy" id="43151"/>
    <lineage>
        <taxon>Eukaryota</taxon>
        <taxon>Metazoa</taxon>
        <taxon>Ecdysozoa</taxon>
        <taxon>Arthropoda</taxon>
        <taxon>Hexapoda</taxon>
        <taxon>Insecta</taxon>
        <taxon>Pterygota</taxon>
        <taxon>Neoptera</taxon>
        <taxon>Endopterygota</taxon>
        <taxon>Diptera</taxon>
        <taxon>Nematocera</taxon>
        <taxon>Culicoidea</taxon>
        <taxon>Culicidae</taxon>
        <taxon>Anophelinae</taxon>
        <taxon>Anopheles</taxon>
    </lineage>
</organism>
<dbReference type="EMBL" id="GGFL01011575">
    <property type="protein sequence ID" value="MBW75753.1"/>
    <property type="molecule type" value="Transcribed_RNA"/>
</dbReference>
<keyword evidence="1" id="KW-0472">Membrane</keyword>
<evidence type="ECO:0000256" key="1">
    <source>
        <dbReference type="SAM" id="Phobius"/>
    </source>
</evidence>
<evidence type="ECO:0000313" key="2">
    <source>
        <dbReference type="EMBL" id="MBW75753.1"/>
    </source>
</evidence>
<keyword evidence="1" id="KW-0812">Transmembrane</keyword>
<accession>A0A2M4DDR9</accession>
<sequence>MASAPFIYLALVVIKYSGGWCFTLVFIAELLLNLTWSIVADILLVRLWPTKVNSSSLNSSNSSVAHQHTPPADRAYPVQQLICLQLSSLFGDYHYSALGMRAITFGGTPSMFKINRFLSLSIFFFLLLQTNQSISSYQRACV</sequence>
<dbReference type="VEuPathDB" id="VectorBase:ADAR2_005194"/>
<name>A0A2M4DDR9_ANODA</name>
<protein>
    <submittedName>
        <fullName evidence="2">Putative secreted protein</fullName>
    </submittedName>
</protein>
<feature type="transmembrane region" description="Helical" evidence="1">
    <location>
        <begin position="6"/>
        <end position="28"/>
    </location>
</feature>
<dbReference type="AlphaFoldDB" id="A0A2M4DDR9"/>